<protein>
    <recommendedName>
        <fullName evidence="3">DUF4185 domain-containing protein</fullName>
    </recommendedName>
</protein>
<keyword evidence="2" id="KW-1185">Reference proteome</keyword>
<sequence>MAALSSPVSPKPQYLLKDPAKINKKIFHHFVDGPNRLYATFPPTVVTTQVLGRLTDWSAAKFSRDIGRSSVFGGLVYYQFGDTFCKNLEDEFVGLVSNTIAVLTTTKGPLYSKYEDVAPNGLVDQFIPYNLQDLKFNDEHAAQKKRMVIWSFGGIVEVSPGTGVLWYERGEVQEGGVCSHRGTGVARVQIEEKQKDEFRPVCHLLHDKVFGPNEIRWGAFSALLDNDGYIYLYGNRDFEVYIGRIKARHPETKGAYAKSAYEYFDGEQFNKNPNCAKPIMSGYAQGGVFRSKLFHPCHNANYLFVGCNNFADSKIIMGWASAPQGPWEFTHIADAVDIGGPEGYRYTMYPHPWAFEESEGEFMVTWSEHWPGGVVAAKLVFEMEDKLYSPIDKDATSKYSAVYFINDLPVDIRLYVSALQGVIKKLVGSSLNIEQRGVLYPAQVEPMQWQPQKLHLMVESVNEKAVEDAIEFLDRTISKRQKARADRIVTQTARLKSACLRTRFLAWGKSVTGVFSRKMGGELEPTTPRNIPFVRYKEGGGLEIGIAPGGGESSPLDNRI</sequence>
<gene>
    <name evidence="1" type="ORF">FGG08_002106</name>
</gene>
<dbReference type="EMBL" id="JAGHQL010000030">
    <property type="protein sequence ID" value="KAH0543545.1"/>
    <property type="molecule type" value="Genomic_DNA"/>
</dbReference>
<dbReference type="OrthoDB" id="2583188at2759"/>
<comment type="caution">
    <text evidence="1">The sequence shown here is derived from an EMBL/GenBank/DDBJ whole genome shotgun (WGS) entry which is preliminary data.</text>
</comment>
<evidence type="ECO:0000313" key="2">
    <source>
        <dbReference type="Proteomes" id="UP000698800"/>
    </source>
</evidence>
<reference evidence="1" key="1">
    <citation type="submission" date="2021-03" db="EMBL/GenBank/DDBJ databases">
        <title>Comparative genomics and phylogenomic investigation of the class Geoglossomycetes provide insights into ecological specialization and systematics.</title>
        <authorList>
            <person name="Melie T."/>
            <person name="Pirro S."/>
            <person name="Miller A.N."/>
            <person name="Quandt A."/>
        </authorList>
    </citation>
    <scope>NUCLEOTIDE SEQUENCE</scope>
    <source>
        <strain evidence="1">GBOQ0MN5Z8</strain>
    </source>
</reference>
<accession>A0A9P8IC66</accession>
<dbReference type="AlphaFoldDB" id="A0A9P8IC66"/>
<evidence type="ECO:0000313" key="1">
    <source>
        <dbReference type="EMBL" id="KAH0543545.1"/>
    </source>
</evidence>
<name>A0A9P8IC66_9PEZI</name>
<evidence type="ECO:0008006" key="3">
    <source>
        <dbReference type="Google" id="ProtNLM"/>
    </source>
</evidence>
<dbReference type="Proteomes" id="UP000698800">
    <property type="component" value="Unassembled WGS sequence"/>
</dbReference>
<proteinExistence type="predicted"/>
<organism evidence="1 2">
    <name type="scientific">Glutinoglossum americanum</name>
    <dbReference type="NCBI Taxonomy" id="1670608"/>
    <lineage>
        <taxon>Eukaryota</taxon>
        <taxon>Fungi</taxon>
        <taxon>Dikarya</taxon>
        <taxon>Ascomycota</taxon>
        <taxon>Pezizomycotina</taxon>
        <taxon>Geoglossomycetes</taxon>
        <taxon>Geoglossales</taxon>
        <taxon>Geoglossaceae</taxon>
        <taxon>Glutinoglossum</taxon>
    </lineage>
</organism>